<dbReference type="Gene3D" id="3.40.47.10">
    <property type="match status" value="1"/>
</dbReference>
<evidence type="ECO:0000256" key="1">
    <source>
        <dbReference type="ARBA" id="ARBA00022679"/>
    </source>
</evidence>
<dbReference type="Pfam" id="PF08541">
    <property type="entry name" value="ACP_syn_III_C"/>
    <property type="match status" value="1"/>
</dbReference>
<dbReference type="Proteomes" id="UP000014155">
    <property type="component" value="Unassembled WGS sequence"/>
</dbReference>
<dbReference type="EC" id="2.3.1.180" evidence="5"/>
<dbReference type="RefSeq" id="WP_004623222.1">
    <property type="nucleotide sequence ID" value="NZ_AORV01000010.1"/>
</dbReference>
<evidence type="ECO:0000259" key="3">
    <source>
        <dbReference type="Pfam" id="PF08541"/>
    </source>
</evidence>
<dbReference type="AlphaFoldDB" id="S0FUA8"/>
<dbReference type="GO" id="GO:0044550">
    <property type="term" value="P:secondary metabolite biosynthetic process"/>
    <property type="evidence" value="ECO:0007669"/>
    <property type="project" value="TreeGrafter"/>
</dbReference>
<reference evidence="5 6" key="1">
    <citation type="journal article" date="2013" name="Genome Announc.">
        <title>Draft Genome Sequence of the Cellulolytic, Mesophilic, Anaerobic Bacterium Clostridium termitidis Strain CT1112 (DSM 5398).</title>
        <authorList>
            <person name="Lal S."/>
            <person name="Ramachandran U."/>
            <person name="Zhang X."/>
            <person name="Munir R."/>
            <person name="Sparling R."/>
            <person name="Levin D.B."/>
        </authorList>
    </citation>
    <scope>NUCLEOTIDE SEQUENCE [LARGE SCALE GENOMIC DNA]</scope>
    <source>
        <strain evidence="5 6">CT1112</strain>
    </source>
</reference>
<dbReference type="InterPro" id="IPR013751">
    <property type="entry name" value="ACP_syn_III_N"/>
</dbReference>
<dbReference type="InterPro" id="IPR016039">
    <property type="entry name" value="Thiolase-like"/>
</dbReference>
<keyword evidence="6" id="KW-1185">Reference proteome</keyword>
<dbReference type="GO" id="GO:0004315">
    <property type="term" value="F:3-oxoacyl-[acyl-carrier-protein] synthase activity"/>
    <property type="evidence" value="ECO:0007669"/>
    <property type="project" value="InterPro"/>
</dbReference>
<sequence>MYQNIVFKGVGTYHPATKTSNSYYIKHFKSMGIDVSGLIEHLGRNTRCIADAKNENAVTMAYQASLKALLTSNVQPEEIDIIIFGTDSPEKLIPSNALLLHDRLNTVNAHQIFDLNSNCIGMLSAIDVASRLLQSNTRLNKALVVGSFLGSFISSKSDPVCYSNMADAAAAVILERVEEPYKRGFIDTNFKTDPVVKDAFQFPACGFSKLYDNETDMEDKKLRLDPFDTSFICKEWVDLMQVLFERCNISKYNIKQFFFSQFSKPDAETTLDLMSVGLDKYTYIGNKYGYTGLTSPIIAYNEALINKSIDYGDYVVFCTVGAGYNICALLYRL</sequence>
<feature type="domain" description="Beta-ketoacyl-[acyl-carrier-protein] synthase III N-terminal" evidence="4">
    <location>
        <begin position="113"/>
        <end position="194"/>
    </location>
</feature>
<dbReference type="STRING" id="1195236.CTER_5581"/>
<name>S0FUA8_RUMCE</name>
<dbReference type="eggNOG" id="COG0332">
    <property type="taxonomic scope" value="Bacteria"/>
</dbReference>
<dbReference type="Pfam" id="PF08545">
    <property type="entry name" value="ACP_syn_III"/>
    <property type="match status" value="1"/>
</dbReference>
<evidence type="ECO:0000313" key="5">
    <source>
        <dbReference type="EMBL" id="EMS73901.1"/>
    </source>
</evidence>
<evidence type="ECO:0000313" key="6">
    <source>
        <dbReference type="Proteomes" id="UP000014155"/>
    </source>
</evidence>
<dbReference type="PANTHER" id="PTHR34069">
    <property type="entry name" value="3-OXOACYL-[ACYL-CARRIER-PROTEIN] SYNTHASE 3"/>
    <property type="match status" value="1"/>
</dbReference>
<feature type="domain" description="Beta-ketoacyl-[acyl-carrier-protein] synthase III C-terminal" evidence="3">
    <location>
        <begin position="245"/>
        <end position="332"/>
    </location>
</feature>
<evidence type="ECO:0000256" key="2">
    <source>
        <dbReference type="ARBA" id="ARBA00023315"/>
    </source>
</evidence>
<organism evidence="5 6">
    <name type="scientific">Ruminiclostridium cellobioparum subsp. termitidis CT1112</name>
    <dbReference type="NCBI Taxonomy" id="1195236"/>
    <lineage>
        <taxon>Bacteria</taxon>
        <taxon>Bacillati</taxon>
        <taxon>Bacillota</taxon>
        <taxon>Clostridia</taxon>
        <taxon>Eubacteriales</taxon>
        <taxon>Oscillospiraceae</taxon>
        <taxon>Ruminiclostridium</taxon>
    </lineage>
</organism>
<evidence type="ECO:0000259" key="4">
    <source>
        <dbReference type="Pfam" id="PF08545"/>
    </source>
</evidence>
<comment type="caution">
    <text evidence="5">The sequence shown here is derived from an EMBL/GenBank/DDBJ whole genome shotgun (WGS) entry which is preliminary data.</text>
</comment>
<accession>S0FUA8</accession>
<gene>
    <name evidence="5" type="ORF">CTER_5581</name>
</gene>
<dbReference type="GO" id="GO:0006633">
    <property type="term" value="P:fatty acid biosynthetic process"/>
    <property type="evidence" value="ECO:0007669"/>
    <property type="project" value="InterPro"/>
</dbReference>
<dbReference type="SUPFAM" id="SSF53901">
    <property type="entry name" value="Thiolase-like"/>
    <property type="match status" value="2"/>
</dbReference>
<proteinExistence type="predicted"/>
<dbReference type="InterPro" id="IPR013747">
    <property type="entry name" value="ACP_syn_III_C"/>
</dbReference>
<dbReference type="PATRIC" id="fig|1195236.3.peg.384"/>
<keyword evidence="1 5" id="KW-0808">Transferase</keyword>
<dbReference type="EMBL" id="AORV01000010">
    <property type="protein sequence ID" value="EMS73901.1"/>
    <property type="molecule type" value="Genomic_DNA"/>
</dbReference>
<keyword evidence="2 5" id="KW-0012">Acyltransferase</keyword>
<protein>
    <submittedName>
        <fullName evidence="5">3-oxoacyl-[acyl-carrier-protein] synthase III</fullName>
        <ecNumber evidence="5">2.3.1.180</ecNumber>
    </submittedName>
</protein>
<dbReference type="GO" id="GO:0033818">
    <property type="term" value="F:beta-ketoacyl-acyl-carrier-protein synthase III activity"/>
    <property type="evidence" value="ECO:0007669"/>
    <property type="project" value="UniProtKB-EC"/>
</dbReference>
<dbReference type="PANTHER" id="PTHR34069:SF2">
    <property type="entry name" value="BETA-KETOACYL-[ACYL-CARRIER-PROTEIN] SYNTHASE III"/>
    <property type="match status" value="1"/>
</dbReference>